<name>A0A2Z3GUE3_9BACT</name>
<feature type="compositionally biased region" description="Basic and acidic residues" evidence="1">
    <location>
        <begin position="34"/>
        <end position="63"/>
    </location>
</feature>
<dbReference type="EMBL" id="CP025958">
    <property type="protein sequence ID" value="AWM38039.1"/>
    <property type="molecule type" value="Genomic_DNA"/>
</dbReference>
<gene>
    <name evidence="2" type="ORF">C1280_14245</name>
</gene>
<dbReference type="Proteomes" id="UP000245802">
    <property type="component" value="Chromosome"/>
</dbReference>
<dbReference type="KEGG" id="gog:C1280_14245"/>
<evidence type="ECO:0000313" key="3">
    <source>
        <dbReference type="Proteomes" id="UP000245802"/>
    </source>
</evidence>
<dbReference type="OrthoDB" id="9909316at2"/>
<dbReference type="AlphaFoldDB" id="A0A2Z3GUE3"/>
<evidence type="ECO:0000313" key="2">
    <source>
        <dbReference type="EMBL" id="AWM38039.1"/>
    </source>
</evidence>
<accession>A0A2Z3GUE3</accession>
<keyword evidence="3" id="KW-1185">Reference proteome</keyword>
<sequence>MRRRLLVLSLLVCVGCNRFSGPLETRQMAPVDARAPDGSRYSIEEQKKRGRERLAVSEDDFRIGPKGYIDRPSPIGR</sequence>
<evidence type="ECO:0000256" key="1">
    <source>
        <dbReference type="SAM" id="MobiDB-lite"/>
    </source>
</evidence>
<organism evidence="2 3">
    <name type="scientific">Gemmata obscuriglobus</name>
    <dbReference type="NCBI Taxonomy" id="114"/>
    <lineage>
        <taxon>Bacteria</taxon>
        <taxon>Pseudomonadati</taxon>
        <taxon>Planctomycetota</taxon>
        <taxon>Planctomycetia</taxon>
        <taxon>Gemmatales</taxon>
        <taxon>Gemmataceae</taxon>
        <taxon>Gemmata</taxon>
    </lineage>
</organism>
<dbReference type="RefSeq" id="WP_010044895.1">
    <property type="nucleotide sequence ID" value="NZ_CP025958.1"/>
</dbReference>
<reference evidence="2 3" key="1">
    <citation type="submission" date="2018-01" db="EMBL/GenBank/DDBJ databases">
        <title>G. obscuriglobus.</title>
        <authorList>
            <person name="Franke J."/>
            <person name="Blomberg W."/>
            <person name="Selmecki A."/>
        </authorList>
    </citation>
    <scope>NUCLEOTIDE SEQUENCE [LARGE SCALE GENOMIC DNA]</scope>
    <source>
        <strain evidence="2 3">DSM 5831</strain>
    </source>
</reference>
<proteinExistence type="predicted"/>
<protein>
    <submittedName>
        <fullName evidence="2">Uncharacterized protein</fullName>
    </submittedName>
</protein>
<feature type="region of interest" description="Disordered" evidence="1">
    <location>
        <begin position="31"/>
        <end position="77"/>
    </location>
</feature>